<protein>
    <submittedName>
        <fullName evidence="1">Uncharacterized protein</fullName>
    </submittedName>
</protein>
<accession>A0ACC0K343</accession>
<reference evidence="1 2" key="1">
    <citation type="journal article" date="2022" name="Genome Biol. Evol.">
        <title>The Spruce Budworm Genome: Reconstructing the Evolutionary History of Antifreeze Proteins.</title>
        <authorList>
            <person name="Beliveau C."/>
            <person name="Gagne P."/>
            <person name="Picq S."/>
            <person name="Vernygora O."/>
            <person name="Keeling C.I."/>
            <person name="Pinkney K."/>
            <person name="Doucet D."/>
            <person name="Wen F."/>
            <person name="Johnston J.S."/>
            <person name="Maaroufi H."/>
            <person name="Boyle B."/>
            <person name="Laroche J."/>
            <person name="Dewar K."/>
            <person name="Juretic N."/>
            <person name="Blackburn G."/>
            <person name="Nisole A."/>
            <person name="Brunet B."/>
            <person name="Brandao M."/>
            <person name="Lumley L."/>
            <person name="Duan J."/>
            <person name="Quan G."/>
            <person name="Lucarotti C.J."/>
            <person name="Roe A.D."/>
            <person name="Sperling F.A.H."/>
            <person name="Levesque R.C."/>
            <person name="Cusson M."/>
        </authorList>
    </citation>
    <scope>NUCLEOTIDE SEQUENCE [LARGE SCALE GENOMIC DNA]</scope>
    <source>
        <strain evidence="1">Glfc:IPQL:Cfum</strain>
    </source>
</reference>
<dbReference type="Proteomes" id="UP001064048">
    <property type="component" value="Chromosome Z"/>
</dbReference>
<keyword evidence="2" id="KW-1185">Reference proteome</keyword>
<evidence type="ECO:0000313" key="2">
    <source>
        <dbReference type="Proteomes" id="UP001064048"/>
    </source>
</evidence>
<dbReference type="EMBL" id="CM046131">
    <property type="protein sequence ID" value="KAI8430779.1"/>
    <property type="molecule type" value="Genomic_DNA"/>
</dbReference>
<name>A0ACC0K343_CHOFU</name>
<evidence type="ECO:0000313" key="1">
    <source>
        <dbReference type="EMBL" id="KAI8430779.1"/>
    </source>
</evidence>
<gene>
    <name evidence="1" type="ORF">MSG28_000941</name>
</gene>
<comment type="caution">
    <text evidence="1">The sequence shown here is derived from an EMBL/GenBank/DDBJ whole genome shotgun (WGS) entry which is preliminary data.</text>
</comment>
<sequence>MCNFATSIVGNPNHGHSPRPVARDALARDPKPLTSTKYRSGQPIPTLSKTCSHSHRFMLQLIYAAGFRTNLKEAFAVEKPRQAASSSSDKRKITKSKKYRDDSLSSPPSLPMKPIEEELNEIHAAMSKLVLNVAADSL</sequence>
<proteinExistence type="predicted"/>
<organism evidence="1 2">
    <name type="scientific">Choristoneura fumiferana</name>
    <name type="common">Spruce budworm moth</name>
    <name type="synonym">Archips fumiferana</name>
    <dbReference type="NCBI Taxonomy" id="7141"/>
    <lineage>
        <taxon>Eukaryota</taxon>
        <taxon>Metazoa</taxon>
        <taxon>Ecdysozoa</taxon>
        <taxon>Arthropoda</taxon>
        <taxon>Hexapoda</taxon>
        <taxon>Insecta</taxon>
        <taxon>Pterygota</taxon>
        <taxon>Neoptera</taxon>
        <taxon>Endopterygota</taxon>
        <taxon>Lepidoptera</taxon>
        <taxon>Glossata</taxon>
        <taxon>Ditrysia</taxon>
        <taxon>Tortricoidea</taxon>
        <taxon>Tortricidae</taxon>
        <taxon>Tortricinae</taxon>
        <taxon>Choristoneura</taxon>
    </lineage>
</organism>